<dbReference type="EMBL" id="MU004195">
    <property type="protein sequence ID" value="KAF2491459.1"/>
    <property type="molecule type" value="Genomic_DNA"/>
</dbReference>
<evidence type="ECO:0000313" key="2">
    <source>
        <dbReference type="EMBL" id="KAF2491459.1"/>
    </source>
</evidence>
<sequence>MSKGRGSKGNAVAQRARRNARKQAAREAQLETAARDSAALTAIPSRTTLNPGNPTGHQARGQPSQKTSQISTTEERALASRSVYSLRGPAVEAGQKRTAEQAQLEFVAREKRRRELASTSQGPTATTSRKDSALGLGQQRMTNQEKLAPVATERPSTTSSIPAAAAENPARGLVRRMSNLQLKPHSENMIDVPSPPQQDADGDATELERENLAAAIFVPVPPCASFPNS</sequence>
<dbReference type="Proteomes" id="UP000799750">
    <property type="component" value="Unassembled WGS sequence"/>
</dbReference>
<name>A0A6A6QHA6_9PEZI</name>
<accession>A0A6A6QHA6</accession>
<evidence type="ECO:0000313" key="3">
    <source>
        <dbReference type="Proteomes" id="UP000799750"/>
    </source>
</evidence>
<protein>
    <submittedName>
        <fullName evidence="2">Uncharacterized protein</fullName>
    </submittedName>
</protein>
<proteinExistence type="predicted"/>
<reference evidence="2" key="1">
    <citation type="journal article" date="2020" name="Stud. Mycol.">
        <title>101 Dothideomycetes genomes: a test case for predicting lifestyles and emergence of pathogens.</title>
        <authorList>
            <person name="Haridas S."/>
            <person name="Albert R."/>
            <person name="Binder M."/>
            <person name="Bloem J."/>
            <person name="Labutti K."/>
            <person name="Salamov A."/>
            <person name="Andreopoulos B."/>
            <person name="Baker S."/>
            <person name="Barry K."/>
            <person name="Bills G."/>
            <person name="Bluhm B."/>
            <person name="Cannon C."/>
            <person name="Castanera R."/>
            <person name="Culley D."/>
            <person name="Daum C."/>
            <person name="Ezra D."/>
            <person name="Gonzalez J."/>
            <person name="Henrissat B."/>
            <person name="Kuo A."/>
            <person name="Liang C."/>
            <person name="Lipzen A."/>
            <person name="Lutzoni F."/>
            <person name="Magnuson J."/>
            <person name="Mondo S."/>
            <person name="Nolan M."/>
            <person name="Ohm R."/>
            <person name="Pangilinan J."/>
            <person name="Park H.-J."/>
            <person name="Ramirez L."/>
            <person name="Alfaro M."/>
            <person name="Sun H."/>
            <person name="Tritt A."/>
            <person name="Yoshinaga Y."/>
            <person name="Zwiers L.-H."/>
            <person name="Turgeon B."/>
            <person name="Goodwin S."/>
            <person name="Spatafora J."/>
            <person name="Crous P."/>
            <person name="Grigoriev I."/>
        </authorList>
    </citation>
    <scope>NUCLEOTIDE SEQUENCE</scope>
    <source>
        <strain evidence="2">CBS 269.34</strain>
    </source>
</reference>
<feature type="compositionally biased region" description="Basic and acidic residues" evidence="1">
    <location>
        <begin position="107"/>
        <end position="116"/>
    </location>
</feature>
<organism evidence="2 3">
    <name type="scientific">Lophium mytilinum</name>
    <dbReference type="NCBI Taxonomy" id="390894"/>
    <lineage>
        <taxon>Eukaryota</taxon>
        <taxon>Fungi</taxon>
        <taxon>Dikarya</taxon>
        <taxon>Ascomycota</taxon>
        <taxon>Pezizomycotina</taxon>
        <taxon>Dothideomycetes</taxon>
        <taxon>Pleosporomycetidae</taxon>
        <taxon>Mytilinidiales</taxon>
        <taxon>Mytilinidiaceae</taxon>
        <taxon>Lophium</taxon>
    </lineage>
</organism>
<evidence type="ECO:0000256" key="1">
    <source>
        <dbReference type="SAM" id="MobiDB-lite"/>
    </source>
</evidence>
<feature type="compositionally biased region" description="Polar residues" evidence="1">
    <location>
        <begin position="44"/>
        <end position="72"/>
    </location>
</feature>
<dbReference type="OrthoDB" id="10646324at2759"/>
<gene>
    <name evidence="2" type="ORF">BU16DRAFT_119594</name>
</gene>
<feature type="compositionally biased region" description="Polar residues" evidence="1">
    <location>
        <begin position="117"/>
        <end position="127"/>
    </location>
</feature>
<feature type="region of interest" description="Disordered" evidence="1">
    <location>
        <begin position="1"/>
        <end position="207"/>
    </location>
</feature>
<keyword evidence="3" id="KW-1185">Reference proteome</keyword>
<dbReference type="AlphaFoldDB" id="A0A6A6QHA6"/>